<dbReference type="EMBL" id="KL197710">
    <property type="protein sequence ID" value="KDQ63181.1"/>
    <property type="molecule type" value="Genomic_DNA"/>
</dbReference>
<sequence>MVKIHAIHKFLLRVLGEPQATPLSGQRLHSLSLQSRATLINVVVVVVVNICHAHPCDAGFSGVSTGGIDAYEFRPG</sequence>
<accession>A0A067QKM3</accession>
<name>A0A067QKM3_9AGAM</name>
<dbReference type="AlphaFoldDB" id="A0A067QKM3"/>
<keyword evidence="2" id="KW-1185">Reference proteome</keyword>
<gene>
    <name evidence="1" type="ORF">JAAARDRAFT_369778</name>
</gene>
<protein>
    <submittedName>
        <fullName evidence="1">Uncharacterized protein</fullName>
    </submittedName>
</protein>
<dbReference type="InParanoid" id="A0A067QKM3"/>
<evidence type="ECO:0000313" key="1">
    <source>
        <dbReference type="EMBL" id="KDQ63181.1"/>
    </source>
</evidence>
<dbReference type="HOGENOM" id="CLU_2654830_0_0_1"/>
<dbReference type="Proteomes" id="UP000027265">
    <property type="component" value="Unassembled WGS sequence"/>
</dbReference>
<reference evidence="2" key="1">
    <citation type="journal article" date="2014" name="Proc. Natl. Acad. Sci. U.S.A.">
        <title>Extensive sampling of basidiomycete genomes demonstrates inadequacy of the white-rot/brown-rot paradigm for wood decay fungi.</title>
        <authorList>
            <person name="Riley R."/>
            <person name="Salamov A.A."/>
            <person name="Brown D.W."/>
            <person name="Nagy L.G."/>
            <person name="Floudas D."/>
            <person name="Held B.W."/>
            <person name="Levasseur A."/>
            <person name="Lombard V."/>
            <person name="Morin E."/>
            <person name="Otillar R."/>
            <person name="Lindquist E.A."/>
            <person name="Sun H."/>
            <person name="LaButti K.M."/>
            <person name="Schmutz J."/>
            <person name="Jabbour D."/>
            <person name="Luo H."/>
            <person name="Baker S.E."/>
            <person name="Pisabarro A.G."/>
            <person name="Walton J.D."/>
            <person name="Blanchette R.A."/>
            <person name="Henrissat B."/>
            <person name="Martin F."/>
            <person name="Cullen D."/>
            <person name="Hibbett D.S."/>
            <person name="Grigoriev I.V."/>
        </authorList>
    </citation>
    <scope>NUCLEOTIDE SEQUENCE [LARGE SCALE GENOMIC DNA]</scope>
    <source>
        <strain evidence="2">MUCL 33604</strain>
    </source>
</reference>
<evidence type="ECO:0000313" key="2">
    <source>
        <dbReference type="Proteomes" id="UP000027265"/>
    </source>
</evidence>
<organism evidence="1 2">
    <name type="scientific">Jaapia argillacea MUCL 33604</name>
    <dbReference type="NCBI Taxonomy" id="933084"/>
    <lineage>
        <taxon>Eukaryota</taxon>
        <taxon>Fungi</taxon>
        <taxon>Dikarya</taxon>
        <taxon>Basidiomycota</taxon>
        <taxon>Agaricomycotina</taxon>
        <taxon>Agaricomycetes</taxon>
        <taxon>Agaricomycetidae</taxon>
        <taxon>Jaapiales</taxon>
        <taxon>Jaapiaceae</taxon>
        <taxon>Jaapia</taxon>
    </lineage>
</organism>
<proteinExistence type="predicted"/>